<evidence type="ECO:0000313" key="3">
    <source>
        <dbReference type="Proteomes" id="UP000295733"/>
    </source>
</evidence>
<keyword evidence="3" id="KW-1185">Reference proteome</keyword>
<dbReference type="AlphaFoldDB" id="A0A4R2NYK9"/>
<reference evidence="2 3" key="1">
    <citation type="submission" date="2019-03" db="EMBL/GenBank/DDBJ databases">
        <title>Genomic Encyclopedia of Type Strains, Phase IV (KMG-IV): sequencing the most valuable type-strain genomes for metagenomic binning, comparative biology and taxonomic classification.</title>
        <authorList>
            <person name="Goeker M."/>
        </authorList>
    </citation>
    <scope>NUCLEOTIDE SEQUENCE [LARGE SCALE GENOMIC DNA]</scope>
    <source>
        <strain evidence="2 3">DSM 2781</strain>
    </source>
</reference>
<dbReference type="EMBL" id="SLXL01000001">
    <property type="protein sequence ID" value="TCP27379.1"/>
    <property type="molecule type" value="Genomic_DNA"/>
</dbReference>
<dbReference type="Proteomes" id="UP000295733">
    <property type="component" value="Unassembled WGS sequence"/>
</dbReference>
<gene>
    <name evidence="2" type="ORF">EV656_101285</name>
</gene>
<comment type="caution">
    <text evidence="2">The sequence shown here is derived from an EMBL/GenBank/DDBJ whole genome shotgun (WGS) entry which is preliminary data.</text>
</comment>
<accession>A0A4R2NYK9</accession>
<dbReference type="InterPro" id="IPR028992">
    <property type="entry name" value="Hedgehog/Intein_dom"/>
</dbReference>
<name>A0A4R2NYK9_RHOAD</name>
<dbReference type="Pfam" id="PF13403">
    <property type="entry name" value="Hint_2"/>
    <property type="match status" value="1"/>
</dbReference>
<dbReference type="InterPro" id="IPR036844">
    <property type="entry name" value="Hint_dom_sf"/>
</dbReference>
<dbReference type="OrthoDB" id="6305173at2"/>
<proteinExistence type="predicted"/>
<evidence type="ECO:0000259" key="1">
    <source>
        <dbReference type="Pfam" id="PF13403"/>
    </source>
</evidence>
<protein>
    <submittedName>
        <fullName evidence="2">Hint domain-containing protein</fullName>
    </submittedName>
</protein>
<feature type="domain" description="Hedgehog/Intein (Hint)" evidence="1">
    <location>
        <begin position="175"/>
        <end position="312"/>
    </location>
</feature>
<sequence>MTWSIVTDPTRPDAGTWSPFPAAPAEGDSLLHRGSLSLEAELGRAHLHEGTLLLLHVPGARPRHLSIQITAGSHVVLAHRWGARRYQVTLDRGGGHLSGRIRLTLTWDLARGTGLLSLEECTHGVLVQKALPDPLPLLRADVERLCTGAAGICLHPGVDCLAVADTVQPVGLRPTLATGTPLLTPGGPVAVEALCPGDLVQTRDHGPVPVWRSVTRDLPAAGGAVAVQLLAPYLGLRRDILVTPDQGVMIGGAEVEYLFGVEEVLVDAQGLCPGPHALRRSGPGVLRVHQVLLERHEILEAAGCPVESLFIGQLRDVPDLLATTCLGMQPPETLPLHPAPARRRLVDYEMASLHTALLAR</sequence>
<dbReference type="RefSeq" id="WP_132598695.1">
    <property type="nucleotide sequence ID" value="NZ_NRRP01000005.1"/>
</dbReference>
<evidence type="ECO:0000313" key="2">
    <source>
        <dbReference type="EMBL" id="TCP27379.1"/>
    </source>
</evidence>
<dbReference type="SUPFAM" id="SSF51294">
    <property type="entry name" value="Hedgehog/intein (Hint) domain"/>
    <property type="match status" value="1"/>
</dbReference>
<organism evidence="2 3">
    <name type="scientific">Rhodovulum adriaticum</name>
    <name type="common">Rhodopseudomonas adriatica</name>
    <dbReference type="NCBI Taxonomy" id="35804"/>
    <lineage>
        <taxon>Bacteria</taxon>
        <taxon>Pseudomonadati</taxon>
        <taxon>Pseudomonadota</taxon>
        <taxon>Alphaproteobacteria</taxon>
        <taxon>Rhodobacterales</taxon>
        <taxon>Paracoccaceae</taxon>
        <taxon>Rhodovulum</taxon>
    </lineage>
</organism>